<proteinExistence type="predicted"/>
<dbReference type="EnsemblMetazoa" id="XM_008184500.1">
    <property type="protein sequence ID" value="XP_008182722.1"/>
    <property type="gene ID" value="LOC103309326"/>
</dbReference>
<evidence type="ECO:0000313" key="1">
    <source>
        <dbReference type="EnsemblMetazoa" id="XP_008182722.1"/>
    </source>
</evidence>
<reference evidence="1" key="2">
    <citation type="submission" date="2022-06" db="UniProtKB">
        <authorList>
            <consortium name="EnsemblMetazoa"/>
        </authorList>
    </citation>
    <scope>IDENTIFICATION</scope>
</reference>
<evidence type="ECO:0008006" key="3">
    <source>
        <dbReference type="Google" id="ProtNLM"/>
    </source>
</evidence>
<dbReference type="Proteomes" id="UP000007819">
    <property type="component" value="Chromosome A2"/>
</dbReference>
<sequence length="125" mass="15005">MKRFLVNKSTVSTDKSITTNLTNLTPTDAKQLESSFDEEVFDISDNIDEQAVQPSISLFPRRMIYNKYRSFNSSWYSKYPWIEYSKQKDRIYCYYCRHFAINVSNTSGQHVFIKQGYYDWKRINY</sequence>
<evidence type="ECO:0000313" key="2">
    <source>
        <dbReference type="Proteomes" id="UP000007819"/>
    </source>
</evidence>
<dbReference type="OrthoDB" id="6606049at2759"/>
<reference evidence="2" key="1">
    <citation type="submission" date="2010-06" db="EMBL/GenBank/DDBJ databases">
        <authorList>
            <person name="Jiang H."/>
            <person name="Abraham K."/>
            <person name="Ali S."/>
            <person name="Alsbrooks S.L."/>
            <person name="Anim B.N."/>
            <person name="Anosike U.S."/>
            <person name="Attaway T."/>
            <person name="Bandaranaike D.P."/>
            <person name="Battles P.K."/>
            <person name="Bell S.N."/>
            <person name="Bell A.V."/>
            <person name="Beltran B."/>
            <person name="Bickham C."/>
            <person name="Bustamante Y."/>
            <person name="Caleb T."/>
            <person name="Canada A."/>
            <person name="Cardenas V."/>
            <person name="Carter K."/>
            <person name="Chacko J."/>
            <person name="Chandrabose M.N."/>
            <person name="Chavez D."/>
            <person name="Chavez A."/>
            <person name="Chen L."/>
            <person name="Chu H.-S."/>
            <person name="Claassen K.J."/>
            <person name="Cockrell R."/>
            <person name="Collins M."/>
            <person name="Cooper J.A."/>
            <person name="Cree A."/>
            <person name="Curry S.M."/>
            <person name="Da Y."/>
            <person name="Dao M.D."/>
            <person name="Das B."/>
            <person name="Davila M.-L."/>
            <person name="Davy-Carroll L."/>
            <person name="Denson S."/>
            <person name="Dinh H."/>
            <person name="Ebong V.E."/>
            <person name="Edwards J.R."/>
            <person name="Egan A."/>
            <person name="El-Daye J."/>
            <person name="Escobedo L."/>
            <person name="Fernandez S."/>
            <person name="Fernando P.R."/>
            <person name="Flagg N."/>
            <person name="Forbes L.D."/>
            <person name="Fowler R.G."/>
            <person name="Fu Q."/>
            <person name="Gabisi R.A."/>
            <person name="Ganer J."/>
            <person name="Garbino Pronczuk A."/>
            <person name="Garcia R.M."/>
            <person name="Garner T."/>
            <person name="Garrett T.E."/>
            <person name="Gonzalez D.A."/>
            <person name="Hamid H."/>
            <person name="Hawkins E.S."/>
            <person name="Hirani K."/>
            <person name="Hogues M.E."/>
            <person name="Hollins B."/>
            <person name="Hsiao C.-H."/>
            <person name="Jabil R."/>
            <person name="James M.L."/>
            <person name="Jhangiani S.N."/>
            <person name="Johnson B."/>
            <person name="Johnson Q."/>
            <person name="Joshi V."/>
            <person name="Kalu J.B."/>
            <person name="Kam C."/>
            <person name="Kashfia A."/>
            <person name="Keebler J."/>
            <person name="Kisamo H."/>
            <person name="Kovar C.L."/>
            <person name="Lago L.A."/>
            <person name="Lai C.-Y."/>
            <person name="Laidlaw J."/>
            <person name="Lara F."/>
            <person name="Le T.-K."/>
            <person name="Lee S.L."/>
            <person name="Legall F.H."/>
            <person name="Lemon S.J."/>
            <person name="Lewis L.R."/>
            <person name="Li B."/>
            <person name="Liu Y."/>
            <person name="Liu Y.-S."/>
            <person name="Lopez J."/>
            <person name="Lozado R.J."/>
            <person name="Lu J."/>
            <person name="Madu R.C."/>
            <person name="Maheshwari M."/>
            <person name="Maheshwari R."/>
            <person name="Malloy K."/>
            <person name="Martinez E."/>
            <person name="Mathew T."/>
            <person name="Mercado I.C."/>
            <person name="Mercado C."/>
            <person name="Meyer B."/>
            <person name="Montgomery K."/>
            <person name="Morgan M.B."/>
            <person name="Munidasa M."/>
            <person name="Nazareth L.V."/>
            <person name="Nelson J."/>
            <person name="Ng B.M."/>
            <person name="Nguyen N.B."/>
            <person name="Nguyen P.Q."/>
            <person name="Nguyen T."/>
            <person name="Obregon M."/>
            <person name="Okwuonu G.O."/>
            <person name="Onwere C.G."/>
            <person name="Orozco G."/>
            <person name="Parra A."/>
            <person name="Patel S."/>
            <person name="Patil S."/>
            <person name="Perez A."/>
            <person name="Perez Y."/>
            <person name="Pham C."/>
            <person name="Primus E.L."/>
            <person name="Pu L.-L."/>
            <person name="Puazo M."/>
            <person name="Qin X."/>
            <person name="Quiroz J.B."/>
            <person name="Reese J."/>
            <person name="Richards S."/>
            <person name="Rives C.M."/>
            <person name="Robberts R."/>
            <person name="Ruiz S.J."/>
            <person name="Ruiz M.J."/>
            <person name="Santibanez J."/>
            <person name="Schneider B.W."/>
            <person name="Sisson I."/>
            <person name="Smith M."/>
            <person name="Sodergren E."/>
            <person name="Song X.-Z."/>
            <person name="Song B.B."/>
            <person name="Summersgill H."/>
            <person name="Thelus R."/>
            <person name="Thornton R.D."/>
            <person name="Trejos Z.Y."/>
            <person name="Usmani K."/>
            <person name="Vattathil S."/>
            <person name="Villasana D."/>
            <person name="Walker D.L."/>
            <person name="Wang S."/>
            <person name="Wang K."/>
            <person name="White C.S."/>
            <person name="Williams A.C."/>
            <person name="Williamson J."/>
            <person name="Wilson K."/>
            <person name="Woghiren I.O."/>
            <person name="Woodworth J.R."/>
            <person name="Worley K.C."/>
            <person name="Wright R.A."/>
            <person name="Wu W."/>
            <person name="Young L."/>
            <person name="Zhang L."/>
            <person name="Zhang J."/>
            <person name="Zhu Y."/>
            <person name="Muzny D.M."/>
            <person name="Weinstock G."/>
            <person name="Gibbs R.A."/>
        </authorList>
    </citation>
    <scope>NUCLEOTIDE SEQUENCE [LARGE SCALE GENOMIC DNA]</scope>
    <source>
        <strain evidence="2">LSR1</strain>
    </source>
</reference>
<dbReference type="RefSeq" id="XP_008182722.1">
    <property type="nucleotide sequence ID" value="XM_008184500.1"/>
</dbReference>
<accession>A0A8R2F7X3</accession>
<organism evidence="1 2">
    <name type="scientific">Acyrthosiphon pisum</name>
    <name type="common">Pea aphid</name>
    <dbReference type="NCBI Taxonomy" id="7029"/>
    <lineage>
        <taxon>Eukaryota</taxon>
        <taxon>Metazoa</taxon>
        <taxon>Ecdysozoa</taxon>
        <taxon>Arthropoda</taxon>
        <taxon>Hexapoda</taxon>
        <taxon>Insecta</taxon>
        <taxon>Pterygota</taxon>
        <taxon>Neoptera</taxon>
        <taxon>Paraneoptera</taxon>
        <taxon>Hemiptera</taxon>
        <taxon>Sternorrhyncha</taxon>
        <taxon>Aphidomorpha</taxon>
        <taxon>Aphidoidea</taxon>
        <taxon>Aphididae</taxon>
        <taxon>Macrosiphini</taxon>
        <taxon>Acyrthosiphon</taxon>
    </lineage>
</organism>
<dbReference type="KEGG" id="api:103309326"/>
<dbReference type="GeneID" id="103309326"/>
<keyword evidence="2" id="KW-1185">Reference proteome</keyword>
<dbReference type="AlphaFoldDB" id="A0A8R2F7X3"/>
<protein>
    <recommendedName>
        <fullName evidence="3">TTF-type domain-containing protein</fullName>
    </recommendedName>
</protein>
<name>A0A8R2F7X3_ACYPI</name>